<evidence type="ECO:0000256" key="2">
    <source>
        <dbReference type="ARBA" id="ARBA00022679"/>
    </source>
</evidence>
<evidence type="ECO:0000256" key="5">
    <source>
        <dbReference type="ARBA" id="ARBA00022840"/>
    </source>
</evidence>
<evidence type="ECO:0000256" key="3">
    <source>
        <dbReference type="ARBA" id="ARBA00022741"/>
    </source>
</evidence>
<dbReference type="Pfam" id="PF00069">
    <property type="entry name" value="Pkinase"/>
    <property type="match status" value="1"/>
</dbReference>
<evidence type="ECO:0000313" key="7">
    <source>
        <dbReference type="Ensembl" id="ENSACIP00000016593.1"/>
    </source>
</evidence>
<dbReference type="Ensembl" id="ENSACIT00000017038.1">
    <property type="protein sequence ID" value="ENSACIP00000016593.1"/>
    <property type="gene ID" value="ENSACIG00000012926.1"/>
</dbReference>
<dbReference type="OMA" id="MYCINTF"/>
<dbReference type="STRING" id="61819.ENSACIP00000016593"/>
<protein>
    <recommendedName>
        <fullName evidence="6">Protein kinase domain-containing protein</fullName>
    </recommendedName>
</protein>
<proteinExistence type="predicted"/>
<keyword evidence="1" id="KW-0723">Serine/threonine-protein kinase</keyword>
<dbReference type="Gene3D" id="1.10.510.10">
    <property type="entry name" value="Transferase(Phosphotransferase) domain 1"/>
    <property type="match status" value="1"/>
</dbReference>
<sequence length="258" mass="28888">LNKSENTSSFLPSDFDNFKGTMLGKFYKVEALLGEGCFGFVPKCLDTKTNKSVAMKVNKNHPEILQQAKSEIFILEQLRCLDPDSCNIIKWNGFFIDREHVCLNFELLDQSLYDYIQDRNYQGLPVSELRPILYQLANAPSHLSSRGIAHTDLKPDNVMIVDRNQSPIKVKVIDFGLACPVSTLAPHVSVQSLWYRVPDSCGAGRRAAALPWSNGSMVVWWLALLPHSKNVLLSNPPSGHGPSVWRLQMVVCFSVLAL</sequence>
<dbReference type="PANTHER" id="PTHR24058">
    <property type="entry name" value="DUAL SPECIFICITY PROTEIN KINASE"/>
    <property type="match status" value="1"/>
</dbReference>
<dbReference type="PANTHER" id="PTHR24058:SF17">
    <property type="entry name" value="HOMEODOMAIN INTERACTING PROTEIN KINASE, ISOFORM D"/>
    <property type="match status" value="1"/>
</dbReference>
<reference evidence="7" key="1">
    <citation type="submission" date="2025-08" db="UniProtKB">
        <authorList>
            <consortium name="Ensembl"/>
        </authorList>
    </citation>
    <scope>IDENTIFICATION</scope>
</reference>
<dbReference type="SMART" id="SM00220">
    <property type="entry name" value="S_TKc"/>
    <property type="match status" value="1"/>
</dbReference>
<dbReference type="Gene3D" id="3.30.200.20">
    <property type="entry name" value="Phosphorylase Kinase, domain 1"/>
    <property type="match status" value="1"/>
</dbReference>
<organism evidence="7 8">
    <name type="scientific">Amphilophus citrinellus</name>
    <name type="common">Midas cichlid</name>
    <name type="synonym">Cichlasoma citrinellum</name>
    <dbReference type="NCBI Taxonomy" id="61819"/>
    <lineage>
        <taxon>Eukaryota</taxon>
        <taxon>Metazoa</taxon>
        <taxon>Chordata</taxon>
        <taxon>Craniata</taxon>
        <taxon>Vertebrata</taxon>
        <taxon>Euteleostomi</taxon>
        <taxon>Actinopterygii</taxon>
        <taxon>Neopterygii</taxon>
        <taxon>Teleostei</taxon>
        <taxon>Neoteleostei</taxon>
        <taxon>Acanthomorphata</taxon>
        <taxon>Ovalentaria</taxon>
        <taxon>Cichlomorphae</taxon>
        <taxon>Cichliformes</taxon>
        <taxon>Cichlidae</taxon>
        <taxon>New World cichlids</taxon>
        <taxon>Cichlasomatinae</taxon>
        <taxon>Heroini</taxon>
        <taxon>Amphilophus</taxon>
    </lineage>
</organism>
<accession>A0A3Q0S3W0</accession>
<keyword evidence="2" id="KW-0808">Transferase</keyword>
<keyword evidence="5" id="KW-0067">ATP-binding</keyword>
<dbReference type="InterPro" id="IPR011009">
    <property type="entry name" value="Kinase-like_dom_sf"/>
</dbReference>
<keyword evidence="8" id="KW-1185">Reference proteome</keyword>
<evidence type="ECO:0000259" key="6">
    <source>
        <dbReference type="PROSITE" id="PS50011"/>
    </source>
</evidence>
<name>A0A3Q0S3W0_AMPCI</name>
<dbReference type="GeneTree" id="ENSGT00940000159401"/>
<dbReference type="GO" id="GO:0004674">
    <property type="term" value="F:protein serine/threonine kinase activity"/>
    <property type="evidence" value="ECO:0007669"/>
    <property type="project" value="UniProtKB-KW"/>
</dbReference>
<keyword evidence="3" id="KW-0547">Nucleotide-binding</keyword>
<evidence type="ECO:0000256" key="4">
    <source>
        <dbReference type="ARBA" id="ARBA00022777"/>
    </source>
</evidence>
<evidence type="ECO:0000313" key="8">
    <source>
        <dbReference type="Proteomes" id="UP000261340"/>
    </source>
</evidence>
<feature type="domain" description="Protein kinase" evidence="6">
    <location>
        <begin position="27"/>
        <end position="258"/>
    </location>
</feature>
<dbReference type="SUPFAM" id="SSF56112">
    <property type="entry name" value="Protein kinase-like (PK-like)"/>
    <property type="match status" value="1"/>
</dbReference>
<dbReference type="InterPro" id="IPR008271">
    <property type="entry name" value="Ser/Thr_kinase_AS"/>
</dbReference>
<keyword evidence="4" id="KW-0418">Kinase</keyword>
<dbReference type="GO" id="GO:0004713">
    <property type="term" value="F:protein tyrosine kinase activity"/>
    <property type="evidence" value="ECO:0007669"/>
    <property type="project" value="TreeGrafter"/>
</dbReference>
<dbReference type="PROSITE" id="PS50011">
    <property type="entry name" value="PROTEIN_KINASE_DOM"/>
    <property type="match status" value="1"/>
</dbReference>
<evidence type="ECO:0000256" key="1">
    <source>
        <dbReference type="ARBA" id="ARBA00022527"/>
    </source>
</evidence>
<dbReference type="PROSITE" id="PS00108">
    <property type="entry name" value="PROTEIN_KINASE_ST"/>
    <property type="match status" value="1"/>
</dbReference>
<dbReference type="InterPro" id="IPR000719">
    <property type="entry name" value="Prot_kinase_dom"/>
</dbReference>
<reference evidence="7" key="2">
    <citation type="submission" date="2025-09" db="UniProtKB">
        <authorList>
            <consortium name="Ensembl"/>
        </authorList>
    </citation>
    <scope>IDENTIFICATION</scope>
</reference>
<dbReference type="GO" id="GO:0005524">
    <property type="term" value="F:ATP binding"/>
    <property type="evidence" value="ECO:0007669"/>
    <property type="project" value="UniProtKB-KW"/>
</dbReference>
<dbReference type="AlphaFoldDB" id="A0A3Q0S3W0"/>
<dbReference type="InterPro" id="IPR050494">
    <property type="entry name" value="Ser_Thr_dual-spec_kinase"/>
</dbReference>
<dbReference type="GO" id="GO:0005737">
    <property type="term" value="C:cytoplasm"/>
    <property type="evidence" value="ECO:0007669"/>
    <property type="project" value="TreeGrafter"/>
</dbReference>
<dbReference type="GO" id="GO:0005634">
    <property type="term" value="C:nucleus"/>
    <property type="evidence" value="ECO:0007669"/>
    <property type="project" value="TreeGrafter"/>
</dbReference>
<dbReference type="Proteomes" id="UP000261340">
    <property type="component" value="Unplaced"/>
</dbReference>